<evidence type="ECO:0000313" key="8">
    <source>
        <dbReference type="EMBL" id="KAB4477989.1"/>
    </source>
</evidence>
<dbReference type="RefSeq" id="WP_011107395.1">
    <property type="nucleotide sequence ID" value="NZ_BQNN01000001.1"/>
</dbReference>
<reference evidence="12" key="3">
    <citation type="submission" date="2021-06" db="EMBL/GenBank/DDBJ databases">
        <title>Interrogation of the integrated mobile genetic elements in gut-associated Bacteroides with a consensus prediction approach.</title>
        <authorList>
            <person name="Campbell D.E."/>
            <person name="Leigh J.R."/>
            <person name="Kim T."/>
            <person name="England W."/>
            <person name="Whitaker R.J."/>
            <person name="Degnan P.H."/>
        </authorList>
    </citation>
    <scope>NUCLEOTIDE SEQUENCE</scope>
    <source>
        <strain evidence="13">VPI-3443</strain>
        <strain evidence="12">VPI-BTDOT2</strain>
    </source>
</reference>
<evidence type="ECO:0000256" key="4">
    <source>
        <dbReference type="ARBA" id="ARBA00023284"/>
    </source>
</evidence>
<evidence type="ECO:0000313" key="17">
    <source>
        <dbReference type="Proteomes" id="UP000440614"/>
    </source>
</evidence>
<dbReference type="CDD" id="cd02947">
    <property type="entry name" value="TRX_family"/>
    <property type="match status" value="1"/>
</dbReference>
<dbReference type="Proteomes" id="UP000436858">
    <property type="component" value="Unassembled WGS sequence"/>
</dbReference>
<keyword evidence="3" id="KW-1015">Disulfide bond</keyword>
<evidence type="ECO:0000256" key="2">
    <source>
        <dbReference type="ARBA" id="ARBA00022982"/>
    </source>
</evidence>
<evidence type="ECO:0000313" key="19">
    <source>
        <dbReference type="Proteomes" id="UP000488521"/>
    </source>
</evidence>
<dbReference type="OMA" id="HAPWCGY"/>
<dbReference type="GeneID" id="60926645"/>
<dbReference type="Pfam" id="PF00085">
    <property type="entry name" value="Thioredoxin"/>
    <property type="match status" value="1"/>
</dbReference>
<dbReference type="Proteomes" id="UP000284785">
    <property type="component" value="Unassembled WGS sequence"/>
</dbReference>
<evidence type="ECO:0000256" key="1">
    <source>
        <dbReference type="ARBA" id="ARBA00022448"/>
    </source>
</evidence>
<evidence type="ECO:0000313" key="9">
    <source>
        <dbReference type="EMBL" id="KAB4483787.1"/>
    </source>
</evidence>
<dbReference type="InterPro" id="IPR013766">
    <property type="entry name" value="Thioredoxin_domain"/>
</dbReference>
<dbReference type="SUPFAM" id="SSF52833">
    <property type="entry name" value="Thioredoxin-like"/>
    <property type="match status" value="1"/>
</dbReference>
<evidence type="ECO:0000259" key="5">
    <source>
        <dbReference type="PROSITE" id="PS51352"/>
    </source>
</evidence>
<dbReference type="EMBL" id="CP083681">
    <property type="protein sequence ID" value="UYU70921.1"/>
    <property type="molecule type" value="Genomic_DNA"/>
</dbReference>
<name>A0A173VGT9_BACT4</name>
<dbReference type="GO" id="GO:0005829">
    <property type="term" value="C:cytosol"/>
    <property type="evidence" value="ECO:0007669"/>
    <property type="project" value="TreeGrafter"/>
</dbReference>
<dbReference type="EMBL" id="WCRY01000006">
    <property type="protein sequence ID" value="KAB4483787.1"/>
    <property type="molecule type" value="Genomic_DNA"/>
</dbReference>
<accession>A0A173VGT9</accession>
<evidence type="ECO:0000256" key="3">
    <source>
        <dbReference type="ARBA" id="ARBA00023157"/>
    </source>
</evidence>
<evidence type="ECO:0000313" key="12">
    <source>
        <dbReference type="EMBL" id="UYU70921.1"/>
    </source>
</evidence>
<dbReference type="PROSITE" id="PS00194">
    <property type="entry name" value="THIOREDOXIN_1"/>
    <property type="match status" value="1"/>
</dbReference>
<dbReference type="EMBL" id="QSJP01000003">
    <property type="protein sequence ID" value="RHD90453.1"/>
    <property type="molecule type" value="Genomic_DNA"/>
</dbReference>
<keyword evidence="1" id="KW-0813">Transport</keyword>
<evidence type="ECO:0000313" key="13">
    <source>
        <dbReference type="EMBL" id="UYU90508.1"/>
    </source>
</evidence>
<feature type="domain" description="Thioredoxin" evidence="5">
    <location>
        <begin position="1"/>
        <end position="118"/>
    </location>
</feature>
<dbReference type="Proteomes" id="UP000440614">
    <property type="component" value="Unassembled WGS sequence"/>
</dbReference>
<dbReference type="PROSITE" id="PS51352">
    <property type="entry name" value="THIOREDOXIN_2"/>
    <property type="match status" value="1"/>
</dbReference>
<proteinExistence type="predicted"/>
<reference evidence="14 15" key="1">
    <citation type="submission" date="2018-08" db="EMBL/GenBank/DDBJ databases">
        <title>A genome reference for cultivated species of the human gut microbiota.</title>
        <authorList>
            <person name="Zou Y."/>
            <person name="Xue W."/>
            <person name="Luo G."/>
        </authorList>
    </citation>
    <scope>NUCLEOTIDE SEQUENCE [LARGE SCALE GENOMIC DNA]</scope>
    <source>
        <strain evidence="11 14">AF37-12</strain>
        <strain evidence="10 15">AM30-26</strain>
    </source>
</reference>
<dbReference type="GO" id="GO:0045454">
    <property type="term" value="P:cell redox homeostasis"/>
    <property type="evidence" value="ECO:0007669"/>
    <property type="project" value="TreeGrafter"/>
</dbReference>
<evidence type="ECO:0000313" key="18">
    <source>
        <dbReference type="Proteomes" id="UP000460317"/>
    </source>
</evidence>
<dbReference type="Proteomes" id="UP000283616">
    <property type="component" value="Unassembled WGS sequence"/>
</dbReference>
<evidence type="ECO:0000313" key="10">
    <source>
        <dbReference type="EMBL" id="RHD90453.1"/>
    </source>
</evidence>
<dbReference type="PANTHER" id="PTHR45663:SF11">
    <property type="entry name" value="GEO12009P1"/>
    <property type="match status" value="1"/>
</dbReference>
<dbReference type="EMBL" id="CP083685">
    <property type="protein sequence ID" value="UYU90508.1"/>
    <property type="molecule type" value="Genomic_DNA"/>
</dbReference>
<keyword evidence="4" id="KW-0676">Redox-active center</keyword>
<evidence type="ECO:0000313" key="11">
    <source>
        <dbReference type="EMBL" id="RHL57583.1"/>
    </source>
</evidence>
<dbReference type="Proteomes" id="UP001162960">
    <property type="component" value="Chromosome"/>
</dbReference>
<evidence type="ECO:0000313" key="6">
    <source>
        <dbReference type="EMBL" id="KAB4311627.1"/>
    </source>
</evidence>
<reference evidence="16 17" key="2">
    <citation type="journal article" date="2019" name="Nat. Med.">
        <title>A library of human gut bacterial isolates paired with longitudinal multiomics data enables mechanistic microbiome research.</title>
        <authorList>
            <person name="Poyet M."/>
            <person name="Groussin M."/>
            <person name="Gibbons S.M."/>
            <person name="Avila-Pacheco J."/>
            <person name="Jiang X."/>
            <person name="Kearney S.M."/>
            <person name="Perrotta A.R."/>
            <person name="Berdy B."/>
            <person name="Zhao S."/>
            <person name="Lieberman T.D."/>
            <person name="Swanson P.K."/>
            <person name="Smith M."/>
            <person name="Roesemann S."/>
            <person name="Alexander J.E."/>
            <person name="Rich S.A."/>
            <person name="Livny J."/>
            <person name="Vlamakis H."/>
            <person name="Clish C."/>
            <person name="Bullock K."/>
            <person name="Deik A."/>
            <person name="Scott J."/>
            <person name="Pierce K.A."/>
            <person name="Xavier R.J."/>
            <person name="Alm E.J."/>
        </authorList>
    </citation>
    <scope>NUCLEOTIDE SEQUENCE [LARGE SCALE GENOMIC DNA]</scope>
    <source>
        <strain evidence="8 19">BIOML-A156</strain>
        <strain evidence="9 16">BIOML-A162</strain>
        <strain evidence="7 18">BIOML-A165</strain>
        <strain evidence="6 17">BIOML-A188</strain>
    </source>
</reference>
<dbReference type="Gene3D" id="3.40.30.10">
    <property type="entry name" value="Glutaredoxin"/>
    <property type="match status" value="1"/>
</dbReference>
<dbReference type="Proteomes" id="UP000460317">
    <property type="component" value="Unassembled WGS sequence"/>
</dbReference>
<dbReference type="EMBL" id="QROV01000016">
    <property type="protein sequence ID" value="RHL57583.1"/>
    <property type="molecule type" value="Genomic_DNA"/>
</dbReference>
<dbReference type="EMBL" id="WCSB01000023">
    <property type="protein sequence ID" value="KAB4449133.1"/>
    <property type="molecule type" value="Genomic_DNA"/>
</dbReference>
<sequence length="119" mass="13783">MKIIDLTKESFVEKVADYQSYPDNWEYKGNKPCLVDFHAPWCGYCKALSPILDQLAEEYKGRLDIYKVDVDQEEELESAFKIRTIPNLLLCPVNGKPIMKLGTMNKVQLKEFIETTLFS</sequence>
<dbReference type="InterPro" id="IPR017937">
    <property type="entry name" value="Thioredoxin_CS"/>
</dbReference>
<keyword evidence="2" id="KW-0249">Electron transport</keyword>
<dbReference type="EMBL" id="WCRS01000002">
    <property type="protein sequence ID" value="KAB4477989.1"/>
    <property type="molecule type" value="Genomic_DNA"/>
</dbReference>
<evidence type="ECO:0000313" key="16">
    <source>
        <dbReference type="Proteomes" id="UP000436858"/>
    </source>
</evidence>
<dbReference type="AlphaFoldDB" id="A0A173VGT9"/>
<evidence type="ECO:0000313" key="7">
    <source>
        <dbReference type="EMBL" id="KAB4449133.1"/>
    </source>
</evidence>
<dbReference type="EMBL" id="WCSY01000012">
    <property type="protein sequence ID" value="KAB4311627.1"/>
    <property type="molecule type" value="Genomic_DNA"/>
</dbReference>
<dbReference type="Proteomes" id="UP001156216">
    <property type="component" value="Chromosome"/>
</dbReference>
<evidence type="ECO:0000313" key="15">
    <source>
        <dbReference type="Proteomes" id="UP000284785"/>
    </source>
</evidence>
<dbReference type="InterPro" id="IPR036249">
    <property type="entry name" value="Thioredoxin-like_sf"/>
</dbReference>
<dbReference type="GO" id="GO:0015035">
    <property type="term" value="F:protein-disulfide reductase activity"/>
    <property type="evidence" value="ECO:0007669"/>
    <property type="project" value="TreeGrafter"/>
</dbReference>
<dbReference type="PANTHER" id="PTHR45663">
    <property type="entry name" value="GEO12009P1"/>
    <property type="match status" value="1"/>
</dbReference>
<protein>
    <submittedName>
        <fullName evidence="7">Redoxin domain-containing protein</fullName>
    </submittedName>
    <submittedName>
        <fullName evidence="10">Thiol reductase thioredoxin</fullName>
    </submittedName>
    <submittedName>
        <fullName evidence="12">Thioredoxin family protein</fullName>
    </submittedName>
</protein>
<organism evidence="7 18">
    <name type="scientific">Bacteroides thetaiotaomicron</name>
    <dbReference type="NCBI Taxonomy" id="818"/>
    <lineage>
        <taxon>Bacteria</taxon>
        <taxon>Pseudomonadati</taxon>
        <taxon>Bacteroidota</taxon>
        <taxon>Bacteroidia</taxon>
        <taxon>Bacteroidales</taxon>
        <taxon>Bacteroidaceae</taxon>
        <taxon>Bacteroides</taxon>
    </lineage>
</organism>
<evidence type="ECO:0000313" key="14">
    <source>
        <dbReference type="Proteomes" id="UP000283616"/>
    </source>
</evidence>
<dbReference type="FunFam" id="3.40.30.10:FF:000596">
    <property type="entry name" value="Thioredoxin"/>
    <property type="match status" value="1"/>
</dbReference>
<dbReference type="Proteomes" id="UP000488521">
    <property type="component" value="Unassembled WGS sequence"/>
</dbReference>
<gene>
    <name evidence="11" type="ORF">DW011_14800</name>
    <name evidence="10" type="ORF">DW780_04445</name>
    <name evidence="8" type="ORF">GAN59_03475</name>
    <name evidence="9" type="ORF">GAN91_08300</name>
    <name evidence="7" type="ORF">GAN93_20255</name>
    <name evidence="6" type="ORF">GAO51_13890</name>
    <name evidence="12" type="ORF">KQP59_22025</name>
    <name evidence="13" type="ORF">KQP74_21685</name>
</gene>